<protein>
    <submittedName>
        <fullName evidence="2">Uncharacterized protein</fullName>
    </submittedName>
</protein>
<name>A0A3N4Q0Z9_9BACT</name>
<organism evidence="2 3">
    <name type="scientific">Chitinophaga lutea</name>
    <dbReference type="NCBI Taxonomy" id="2488634"/>
    <lineage>
        <taxon>Bacteria</taxon>
        <taxon>Pseudomonadati</taxon>
        <taxon>Bacteroidota</taxon>
        <taxon>Chitinophagia</taxon>
        <taxon>Chitinophagales</taxon>
        <taxon>Chitinophagaceae</taxon>
        <taxon>Chitinophaga</taxon>
    </lineage>
</organism>
<keyword evidence="1" id="KW-0472">Membrane</keyword>
<keyword evidence="3" id="KW-1185">Reference proteome</keyword>
<gene>
    <name evidence="2" type="ORF">EGT74_21880</name>
</gene>
<keyword evidence="1" id="KW-0812">Transmembrane</keyword>
<proteinExistence type="predicted"/>
<comment type="caution">
    <text evidence="2">The sequence shown here is derived from an EMBL/GenBank/DDBJ whole genome shotgun (WGS) entry which is preliminary data.</text>
</comment>
<evidence type="ECO:0000256" key="1">
    <source>
        <dbReference type="SAM" id="Phobius"/>
    </source>
</evidence>
<reference evidence="2 3" key="1">
    <citation type="submission" date="2018-11" db="EMBL/GenBank/DDBJ databases">
        <title>Chitinophaga lutea sp.nov., isolate from arsenic contaminated soil.</title>
        <authorList>
            <person name="Zong Y."/>
        </authorList>
    </citation>
    <scope>NUCLEOTIDE SEQUENCE [LARGE SCALE GENOMIC DNA]</scope>
    <source>
        <strain evidence="2 3">ZY74</strain>
    </source>
</reference>
<evidence type="ECO:0000313" key="2">
    <source>
        <dbReference type="EMBL" id="RPE09630.1"/>
    </source>
</evidence>
<accession>A0A3N4Q0Z9</accession>
<dbReference type="RefSeq" id="WP_123848622.1">
    <property type="nucleotide sequence ID" value="NZ_RPDH01000002.1"/>
</dbReference>
<dbReference type="OrthoDB" id="1426471at2"/>
<sequence>MHYLKCGHCGMHSALKSEYVTFCDHCSKKLPVTFAAWQARHPEGSFDTFSREAGISEEQYQAAIRKSQHWIFNLRQKAALITVVVIFAACGTLGAWYGPGLIRMLGKPAVSPAMLETSGWRTFRGNVLRLQTPVSLSPVSRNDMPNVRLKAFAGGGKAEGLEISMQEAIFLSESHIELDPASKEVADALAQQAGVSQFSYNEKRIVLNGSPAIWQQGSYVLNHSAPMEFSSLVVVKGGIRVQVLITHQGNDSTGRRVAEEVLKSAQMN</sequence>
<dbReference type="Proteomes" id="UP000278351">
    <property type="component" value="Unassembled WGS sequence"/>
</dbReference>
<dbReference type="AlphaFoldDB" id="A0A3N4Q0Z9"/>
<evidence type="ECO:0000313" key="3">
    <source>
        <dbReference type="Proteomes" id="UP000278351"/>
    </source>
</evidence>
<dbReference type="EMBL" id="RPDH01000002">
    <property type="protein sequence ID" value="RPE09630.1"/>
    <property type="molecule type" value="Genomic_DNA"/>
</dbReference>
<keyword evidence="1" id="KW-1133">Transmembrane helix</keyword>
<feature type="transmembrane region" description="Helical" evidence="1">
    <location>
        <begin position="78"/>
        <end position="98"/>
    </location>
</feature>